<dbReference type="GO" id="GO:0016841">
    <property type="term" value="F:ammonia-lyase activity"/>
    <property type="evidence" value="ECO:0007669"/>
    <property type="project" value="UniProtKB-ARBA"/>
</dbReference>
<reference evidence="2" key="1">
    <citation type="journal article" date="2012" name="J. Bacteriol.">
        <title>Genome Sequence of Streptomyces auratus Strain AGR0001, a Phoslactomycin-Producing Actinomycete.</title>
        <authorList>
            <person name="Han X."/>
            <person name="Li M."/>
            <person name="Ding Z."/>
            <person name="Zhao J."/>
            <person name="Ji K."/>
            <person name="Wen M."/>
            <person name="Lu T."/>
        </authorList>
    </citation>
    <scope>NUCLEOTIDE SEQUENCE [LARGE SCALE GENOMIC DNA]</scope>
    <source>
        <strain evidence="2">AGR0001</strain>
    </source>
</reference>
<dbReference type="Gene3D" id="1.10.275.10">
    <property type="entry name" value="Fumarase/aspartase (N-terminal domain)"/>
    <property type="match status" value="1"/>
</dbReference>
<evidence type="ECO:0000256" key="1">
    <source>
        <dbReference type="ARBA" id="ARBA00023239"/>
    </source>
</evidence>
<sequence length="507" mass="52621">MESHMLDNGRRAGRRITLDGTALHTADIAALAERTAHPAEPDPKAFARAEESWETARRLAATGRVYGRSTGVGANRTEDVGAADADHGLRLLRSHAGAIGDPLPAREVRAMLAVRANQLLAGGAGLHPAVITALLTALDSGAYPVVNEHGAVGTGDLAALAQTGLALAGEHPWHCAPGARAPAPIALDNNDALALISSNALTLGQSALALDELRRLLAASLPVAALSLLAVGGSYEPFAEPVLLARPHPGSAAAAARLRALAGVPPRPAPPLGRIQDPYGFRCLPQIHGPALDAAATLDAVLTVEVNAAAENPLISIEDQAAYHHGNFYAAHTGLALDTFRLAVLQTARLSTARLAALSEPDFTRLRPFLGDAAPASSGVMILEYAAGAALGEMREVSYPASLGHAVLSRGVEEQASFASLGARQTLRACAYYRQILACELVAAVRALRMRSLEPDPGLPLATAFRRAAGVLDPRMADRPLTDDVAVASGLLDELAELAEPAEPGER</sequence>
<name>J1S3X7_9ACTN</name>
<dbReference type="eggNOG" id="COG2986">
    <property type="taxonomic scope" value="Bacteria"/>
</dbReference>
<keyword evidence="1 2" id="KW-0456">Lyase</keyword>
<dbReference type="AlphaFoldDB" id="J1S3X7"/>
<dbReference type="SUPFAM" id="SSF48557">
    <property type="entry name" value="L-aspartase-like"/>
    <property type="match status" value="1"/>
</dbReference>
<accession>J1S3X7</accession>
<comment type="caution">
    <text evidence="2">The sequence shown here is derived from an EMBL/GenBank/DDBJ whole genome shotgun (WGS) entry which is preliminary data.</text>
</comment>
<evidence type="ECO:0000313" key="2">
    <source>
        <dbReference type="EMBL" id="EJJ05537.1"/>
    </source>
</evidence>
<dbReference type="CDD" id="cd00332">
    <property type="entry name" value="PAL-HAL"/>
    <property type="match status" value="1"/>
</dbReference>
<gene>
    <name evidence="2" type="ORF">SU9_18296</name>
</gene>
<dbReference type="HOGENOM" id="CLU_014801_4_2_11"/>
<organism evidence="2">
    <name type="scientific">Streptomyces auratus AGR0001</name>
    <dbReference type="NCBI Taxonomy" id="1160718"/>
    <lineage>
        <taxon>Bacteria</taxon>
        <taxon>Bacillati</taxon>
        <taxon>Actinomycetota</taxon>
        <taxon>Actinomycetes</taxon>
        <taxon>Kitasatosporales</taxon>
        <taxon>Streptomycetaceae</taxon>
        <taxon>Streptomyces</taxon>
    </lineage>
</organism>
<protein>
    <submittedName>
        <fullName evidence="2">Phenylalanine/histidine ammonia-lyase</fullName>
    </submittedName>
</protein>
<dbReference type="InterPro" id="IPR001106">
    <property type="entry name" value="Aromatic_Lyase"/>
</dbReference>
<dbReference type="PANTHER" id="PTHR10362">
    <property type="entry name" value="HISTIDINE AMMONIA-LYASE"/>
    <property type="match status" value="1"/>
</dbReference>
<proteinExistence type="predicted"/>
<dbReference type="EMBL" id="AJGV01000106">
    <property type="protein sequence ID" value="EJJ05537.1"/>
    <property type="molecule type" value="Genomic_DNA"/>
</dbReference>
<dbReference type="Gene3D" id="1.20.200.10">
    <property type="entry name" value="Fumarase/aspartase (Central domain)"/>
    <property type="match status" value="1"/>
</dbReference>
<dbReference type="InterPro" id="IPR008948">
    <property type="entry name" value="L-Aspartase-like"/>
</dbReference>
<dbReference type="PATRIC" id="fig|1160718.3.peg.3700"/>
<dbReference type="Pfam" id="PF00221">
    <property type="entry name" value="Lyase_aromatic"/>
    <property type="match status" value="1"/>
</dbReference>
<dbReference type="STRING" id="1160718.SU9_18296"/>
<dbReference type="InterPro" id="IPR024083">
    <property type="entry name" value="Fumarase/histidase_N"/>
</dbReference>